<reference evidence="1" key="2">
    <citation type="submission" date="2020-09" db="EMBL/GenBank/DDBJ databases">
        <authorList>
            <person name="Sun Q."/>
            <person name="Ohkuma M."/>
        </authorList>
    </citation>
    <scope>NUCLEOTIDE SEQUENCE</scope>
    <source>
        <strain evidence="1">JCM 4386</strain>
    </source>
</reference>
<accession>A0A918G608</accession>
<protein>
    <submittedName>
        <fullName evidence="1">Uncharacterized protein</fullName>
    </submittedName>
</protein>
<evidence type="ECO:0000313" key="1">
    <source>
        <dbReference type="EMBL" id="GGS18962.1"/>
    </source>
</evidence>
<dbReference type="AlphaFoldDB" id="A0A918G608"/>
<comment type="caution">
    <text evidence="1">The sequence shown here is derived from an EMBL/GenBank/DDBJ whole genome shotgun (WGS) entry which is preliminary data.</text>
</comment>
<keyword evidence="2" id="KW-1185">Reference proteome</keyword>
<name>A0A918G608_9ACTN</name>
<evidence type="ECO:0000313" key="2">
    <source>
        <dbReference type="Proteomes" id="UP000606194"/>
    </source>
</evidence>
<dbReference type="Proteomes" id="UP000606194">
    <property type="component" value="Unassembled WGS sequence"/>
</dbReference>
<organism evidence="1 2">
    <name type="scientific">Streptomyces humidus</name>
    <dbReference type="NCBI Taxonomy" id="52259"/>
    <lineage>
        <taxon>Bacteria</taxon>
        <taxon>Bacillati</taxon>
        <taxon>Actinomycetota</taxon>
        <taxon>Actinomycetes</taxon>
        <taxon>Kitasatosporales</taxon>
        <taxon>Streptomycetaceae</taxon>
        <taxon>Streptomyces</taxon>
    </lineage>
</organism>
<dbReference type="EMBL" id="BMTL01000036">
    <property type="protein sequence ID" value="GGS18962.1"/>
    <property type="molecule type" value="Genomic_DNA"/>
</dbReference>
<sequence length="55" mass="6070">MDDRSTLPRRRLALDAHVRGKQCGLCDLHDQAEAFSVSAMQDPSGKILTEVVDLC</sequence>
<reference evidence="1" key="1">
    <citation type="journal article" date="2014" name="Int. J. Syst. Evol. Microbiol.">
        <title>Complete genome sequence of Corynebacterium casei LMG S-19264T (=DSM 44701T), isolated from a smear-ripened cheese.</title>
        <authorList>
            <consortium name="US DOE Joint Genome Institute (JGI-PGF)"/>
            <person name="Walter F."/>
            <person name="Albersmeier A."/>
            <person name="Kalinowski J."/>
            <person name="Ruckert C."/>
        </authorList>
    </citation>
    <scope>NUCLEOTIDE SEQUENCE</scope>
    <source>
        <strain evidence="1">JCM 4386</strain>
    </source>
</reference>
<gene>
    <name evidence="1" type="ORF">GCM10010269_67490</name>
</gene>
<proteinExistence type="predicted"/>